<evidence type="ECO:0000256" key="1">
    <source>
        <dbReference type="SAM" id="MobiDB-lite"/>
    </source>
</evidence>
<protein>
    <submittedName>
        <fullName evidence="2">Uncharacterized protein</fullName>
    </submittedName>
</protein>
<dbReference type="AlphaFoldDB" id="A0A9W9IIH1"/>
<evidence type="ECO:0000313" key="2">
    <source>
        <dbReference type="EMBL" id="KAJ5179195.1"/>
    </source>
</evidence>
<feature type="compositionally biased region" description="Polar residues" evidence="1">
    <location>
        <begin position="32"/>
        <end position="45"/>
    </location>
</feature>
<gene>
    <name evidence="2" type="ORF">N7492_002405</name>
</gene>
<organism evidence="2 3">
    <name type="scientific">Penicillium capsulatum</name>
    <dbReference type="NCBI Taxonomy" id="69766"/>
    <lineage>
        <taxon>Eukaryota</taxon>
        <taxon>Fungi</taxon>
        <taxon>Dikarya</taxon>
        <taxon>Ascomycota</taxon>
        <taxon>Pezizomycotina</taxon>
        <taxon>Eurotiomycetes</taxon>
        <taxon>Eurotiomycetidae</taxon>
        <taxon>Eurotiales</taxon>
        <taxon>Aspergillaceae</taxon>
        <taxon>Penicillium</taxon>
    </lineage>
</organism>
<dbReference type="Proteomes" id="UP001146351">
    <property type="component" value="Unassembled WGS sequence"/>
</dbReference>
<sequence>MSGNTQPPVNEMMSHGRSSQGRPSRYELHSSPRVTSPGSQDTANNTLVIIRGRAERVQQLSWQMVGHSFHTSSSAQTGILRFGPRGDAQNEEETWADLHEMMVHVKEVLDKLQPEKANLTRL</sequence>
<reference evidence="2" key="1">
    <citation type="submission" date="2022-11" db="EMBL/GenBank/DDBJ databases">
        <authorList>
            <person name="Petersen C."/>
        </authorList>
    </citation>
    <scope>NUCLEOTIDE SEQUENCE</scope>
    <source>
        <strain evidence="2">IBT 21917</strain>
    </source>
</reference>
<feature type="region of interest" description="Disordered" evidence="1">
    <location>
        <begin position="1"/>
        <end position="45"/>
    </location>
</feature>
<proteinExistence type="predicted"/>
<name>A0A9W9IIH1_9EURO</name>
<keyword evidence="3" id="KW-1185">Reference proteome</keyword>
<dbReference type="EMBL" id="JAPQKO010000002">
    <property type="protein sequence ID" value="KAJ5179195.1"/>
    <property type="molecule type" value="Genomic_DNA"/>
</dbReference>
<reference evidence="2" key="2">
    <citation type="journal article" date="2023" name="IMA Fungus">
        <title>Comparative genomic study of the Penicillium genus elucidates a diverse pangenome and 15 lateral gene transfer events.</title>
        <authorList>
            <person name="Petersen C."/>
            <person name="Sorensen T."/>
            <person name="Nielsen M.R."/>
            <person name="Sondergaard T.E."/>
            <person name="Sorensen J.L."/>
            <person name="Fitzpatrick D.A."/>
            <person name="Frisvad J.C."/>
            <person name="Nielsen K.L."/>
        </authorList>
    </citation>
    <scope>NUCLEOTIDE SEQUENCE</scope>
    <source>
        <strain evidence="2">IBT 21917</strain>
    </source>
</reference>
<evidence type="ECO:0000313" key="3">
    <source>
        <dbReference type="Proteomes" id="UP001146351"/>
    </source>
</evidence>
<comment type="caution">
    <text evidence="2">The sequence shown here is derived from an EMBL/GenBank/DDBJ whole genome shotgun (WGS) entry which is preliminary data.</text>
</comment>
<accession>A0A9W9IIH1</accession>